<dbReference type="InterPro" id="IPR032466">
    <property type="entry name" value="Metal_Hydrolase"/>
</dbReference>
<dbReference type="InterPro" id="IPR026912">
    <property type="entry name" value="Adenine_deam_C"/>
</dbReference>
<evidence type="ECO:0000313" key="4">
    <source>
        <dbReference type="EMBL" id="KXA90232.1"/>
    </source>
</evidence>
<dbReference type="Pfam" id="PF13382">
    <property type="entry name" value="Adenine_deam_C"/>
    <property type="match status" value="1"/>
</dbReference>
<dbReference type="EMBL" id="LHXK01000009">
    <property type="protein sequence ID" value="KXA90232.1"/>
    <property type="molecule type" value="Genomic_DNA"/>
</dbReference>
<keyword evidence="1" id="KW-0378">Hydrolase</keyword>
<evidence type="ECO:0000259" key="2">
    <source>
        <dbReference type="Pfam" id="PF01979"/>
    </source>
</evidence>
<accession>A0A133U7Q0</accession>
<evidence type="ECO:0000256" key="1">
    <source>
        <dbReference type="ARBA" id="ARBA00022801"/>
    </source>
</evidence>
<dbReference type="InterPro" id="IPR006680">
    <property type="entry name" value="Amidohydro-rel"/>
</dbReference>
<gene>
    <name evidence="4" type="ORF">AKJ61_01100</name>
</gene>
<protein>
    <submittedName>
        <fullName evidence="4">Adenosine deaminase</fullName>
    </submittedName>
</protein>
<dbReference type="AlphaFoldDB" id="A0A133U7Q0"/>
<dbReference type="PATRIC" id="fig|1698260.3.peg.1054"/>
<dbReference type="SUPFAM" id="SSF51556">
    <property type="entry name" value="Metallo-dependent hydrolases"/>
    <property type="match status" value="1"/>
</dbReference>
<dbReference type="GO" id="GO:0000034">
    <property type="term" value="F:adenine deaminase activity"/>
    <property type="evidence" value="ECO:0007669"/>
    <property type="project" value="TreeGrafter"/>
</dbReference>
<dbReference type="PANTHER" id="PTHR11113">
    <property type="entry name" value="N-ACETYLGLUCOSAMINE-6-PHOSPHATE DEACETYLASE"/>
    <property type="match status" value="1"/>
</dbReference>
<feature type="non-terminal residue" evidence="4">
    <location>
        <position position="1"/>
    </location>
</feature>
<keyword evidence="5" id="KW-1185">Reference proteome</keyword>
<evidence type="ECO:0000259" key="3">
    <source>
        <dbReference type="Pfam" id="PF13382"/>
    </source>
</evidence>
<feature type="domain" description="Adenine deaminase C-terminal" evidence="3">
    <location>
        <begin position="290"/>
        <end position="455"/>
    </location>
</feature>
<evidence type="ECO:0000313" key="5">
    <source>
        <dbReference type="Proteomes" id="UP000070184"/>
    </source>
</evidence>
<feature type="domain" description="Amidohydrolase-related" evidence="2">
    <location>
        <begin position="3"/>
        <end position="232"/>
    </location>
</feature>
<dbReference type="Proteomes" id="UP000070184">
    <property type="component" value="Unassembled WGS sequence"/>
</dbReference>
<name>A0A133U7Q0_9EURY</name>
<sequence length="463" mass="50881">RNVPLRVYTSIPSCVPATSPKFETTGGNIDVEDVREALQWDRTVALGEVMDYPSVLRGEEEIHAMIRETLGSGKVVEGHAPDLSEEELNAYIGTGVSSCHESTRKEEGLEKLRLGMCLMIREGFASIKNLSELIRVVTEENVDTSRICLVTDDRHPEDIINEGHMDHVVRRAIEEGVDPIEAIQMSTINTATHFKVDQVVGGIAPGRFADMVILEDLDMISVSEVIADGRIVASNGEFIGKFGSYKYPEDAKRSVKLSRKLDRHDFTVQAEQKRDTAKVRVMGVDESSPITENLTEELPIDDGSLQTSVDRDLAKVAVVERHKKTGNIGLGFVTGFGFEEGATATTIAHDSHNLLIVGMDEGDMAVAANKLAEVGGGVVTVREGEILRFLKLPIGGLMSDQPLERTREKMSKLSKSWDELGCKMDFPFPTIVLLALPVLPKLRITDKGLVDTVSFEKIDLLID</sequence>
<dbReference type="PANTHER" id="PTHR11113:SF2">
    <property type="entry name" value="ADENINE DEAMINASE"/>
    <property type="match status" value="1"/>
</dbReference>
<proteinExistence type="predicted"/>
<dbReference type="Pfam" id="PF01979">
    <property type="entry name" value="Amidohydro_1"/>
    <property type="match status" value="1"/>
</dbReference>
<reference evidence="4 5" key="1">
    <citation type="journal article" date="2016" name="Sci. Rep.">
        <title>Metabolic traits of an uncultured archaeal lineage -MSBL1- from brine pools of the Red Sea.</title>
        <authorList>
            <person name="Mwirichia R."/>
            <person name="Alam I."/>
            <person name="Rashid M."/>
            <person name="Vinu M."/>
            <person name="Ba-Alawi W."/>
            <person name="Anthony Kamau A."/>
            <person name="Kamanda Ngugi D."/>
            <person name="Goker M."/>
            <person name="Klenk H.P."/>
            <person name="Bajic V."/>
            <person name="Stingl U."/>
        </authorList>
    </citation>
    <scope>NUCLEOTIDE SEQUENCE [LARGE SCALE GENOMIC DNA]</scope>
    <source>
        <strain evidence="4">SCGC-AAA259B11</strain>
    </source>
</reference>
<organism evidence="4 5">
    <name type="scientific">candidate division MSBL1 archaeon SCGC-AAA259B11</name>
    <dbReference type="NCBI Taxonomy" id="1698260"/>
    <lineage>
        <taxon>Archaea</taxon>
        <taxon>Methanobacteriati</taxon>
        <taxon>Methanobacteriota</taxon>
        <taxon>candidate division MSBL1</taxon>
    </lineage>
</organism>
<comment type="caution">
    <text evidence="4">The sequence shown here is derived from an EMBL/GenBank/DDBJ whole genome shotgun (WGS) entry which is preliminary data.</text>
</comment>
<dbReference type="Gene3D" id="3.20.20.140">
    <property type="entry name" value="Metal-dependent hydrolases"/>
    <property type="match status" value="1"/>
</dbReference>